<dbReference type="InterPro" id="IPR011608">
    <property type="entry name" value="PRD"/>
</dbReference>
<evidence type="ECO:0000256" key="3">
    <source>
        <dbReference type="ARBA" id="ARBA00022741"/>
    </source>
</evidence>
<evidence type="ECO:0000259" key="6">
    <source>
        <dbReference type="PROSITE" id="PS50045"/>
    </source>
</evidence>
<dbReference type="PROSITE" id="PS00675">
    <property type="entry name" value="SIGMA54_INTERACT_1"/>
    <property type="match status" value="1"/>
</dbReference>
<dbReference type="InterPro" id="IPR036634">
    <property type="entry name" value="PRD_sf"/>
</dbReference>
<keyword evidence="2" id="KW-0808">Transferase</keyword>
<dbReference type="SMART" id="SM00382">
    <property type="entry name" value="AAA"/>
    <property type="match status" value="1"/>
</dbReference>
<dbReference type="Pfam" id="PF00874">
    <property type="entry name" value="PRD"/>
    <property type="match status" value="1"/>
</dbReference>
<proteinExistence type="predicted"/>
<evidence type="ECO:0000259" key="7">
    <source>
        <dbReference type="PROSITE" id="PS51096"/>
    </source>
</evidence>
<reference evidence="9 10" key="1">
    <citation type="submission" date="2024-02" db="EMBL/GenBank/DDBJ databases">
        <title>The Genome Sequence of Enterococcus sp. DIV0159.</title>
        <authorList>
            <person name="Earl A."/>
            <person name="Manson A."/>
            <person name="Gilmore M."/>
            <person name="Sanders J."/>
            <person name="Shea T."/>
            <person name="Howe W."/>
            <person name="Livny J."/>
            <person name="Cuomo C."/>
            <person name="Neafsey D."/>
            <person name="Birren B."/>
        </authorList>
    </citation>
    <scope>NUCLEOTIDE SEQUENCE [LARGE SCALE GENOMIC DNA]</scope>
    <source>
        <strain evidence="9 10">665A</strain>
    </source>
</reference>
<evidence type="ECO:0000256" key="1">
    <source>
        <dbReference type="ARBA" id="ARBA00020887"/>
    </source>
</evidence>
<dbReference type="InterPro" id="IPR025662">
    <property type="entry name" value="Sigma_54_int_dom_ATP-bd_1"/>
</dbReference>
<dbReference type="SUPFAM" id="SSF46785">
    <property type="entry name" value="Winged helix' DNA-binding domain"/>
    <property type="match status" value="1"/>
</dbReference>
<dbReference type="CDD" id="cd00009">
    <property type="entry name" value="AAA"/>
    <property type="match status" value="1"/>
</dbReference>
<keyword evidence="5" id="KW-0238">DNA-binding</keyword>
<accession>A0ABV0EWA3</accession>
<dbReference type="Pfam" id="PF00158">
    <property type="entry name" value="Sigma54_activat"/>
    <property type="match status" value="1"/>
</dbReference>
<keyword evidence="10" id="KW-1185">Reference proteome</keyword>
<dbReference type="RefSeq" id="WP_207702950.1">
    <property type="nucleotide sequence ID" value="NZ_JAFREL020000003.1"/>
</dbReference>
<dbReference type="Gene3D" id="1.10.10.10">
    <property type="entry name" value="Winged helix-like DNA-binding domain superfamily/Winged helix DNA-binding domain"/>
    <property type="match status" value="1"/>
</dbReference>
<evidence type="ECO:0000313" key="10">
    <source>
        <dbReference type="Proteomes" id="UP000664357"/>
    </source>
</evidence>
<feature type="domain" description="Sigma-54 factor interaction" evidence="6">
    <location>
        <begin position="76"/>
        <end position="309"/>
    </location>
</feature>
<dbReference type="PROSITE" id="PS51096">
    <property type="entry name" value="PTS_EIIA_TYPE_4"/>
    <property type="match status" value="1"/>
</dbReference>
<feature type="domain" description="PTS EIIA type-4" evidence="7">
    <location>
        <begin position="493"/>
        <end position="622"/>
    </location>
</feature>
<dbReference type="EMBL" id="JAFREL020000003">
    <property type="protein sequence ID" value="MEO1771532.1"/>
    <property type="molecule type" value="Genomic_DNA"/>
</dbReference>
<dbReference type="Pfam" id="PF01022">
    <property type="entry name" value="HTH_5"/>
    <property type="match status" value="1"/>
</dbReference>
<evidence type="ECO:0000259" key="8">
    <source>
        <dbReference type="PROSITE" id="PS51372"/>
    </source>
</evidence>
<dbReference type="Gene3D" id="3.40.50.510">
    <property type="entry name" value="Phosphotransferase system, mannose-type IIA component"/>
    <property type="match status" value="1"/>
</dbReference>
<dbReference type="PROSITE" id="PS51372">
    <property type="entry name" value="PRD_2"/>
    <property type="match status" value="1"/>
</dbReference>
<dbReference type="InterPro" id="IPR036390">
    <property type="entry name" value="WH_DNA-bd_sf"/>
</dbReference>
<dbReference type="Pfam" id="PF03610">
    <property type="entry name" value="EIIA-man"/>
    <property type="match status" value="1"/>
</dbReference>
<feature type="domain" description="PRD" evidence="8">
    <location>
        <begin position="744"/>
        <end position="850"/>
    </location>
</feature>
<dbReference type="PANTHER" id="PTHR32071:SF38">
    <property type="entry name" value="PSP OPERON TRANSCRIPTIONAL ACTIVATOR"/>
    <property type="match status" value="1"/>
</dbReference>
<evidence type="ECO:0000256" key="2">
    <source>
        <dbReference type="ARBA" id="ARBA00022679"/>
    </source>
</evidence>
<gene>
    <name evidence="9" type="ORF">JZO67_003513</name>
</gene>
<dbReference type="SUPFAM" id="SSF52540">
    <property type="entry name" value="P-loop containing nucleoside triphosphate hydrolases"/>
    <property type="match status" value="1"/>
</dbReference>
<dbReference type="Gene3D" id="1.10.1790.10">
    <property type="entry name" value="PRD domain"/>
    <property type="match status" value="1"/>
</dbReference>
<dbReference type="InterPro" id="IPR003593">
    <property type="entry name" value="AAA+_ATPase"/>
</dbReference>
<dbReference type="PROSITE" id="PS50045">
    <property type="entry name" value="SIGMA54_INTERACT_4"/>
    <property type="match status" value="1"/>
</dbReference>
<dbReference type="CDD" id="cd00090">
    <property type="entry name" value="HTH_ARSR"/>
    <property type="match status" value="1"/>
</dbReference>
<dbReference type="InterPro" id="IPR011991">
    <property type="entry name" value="ArsR-like_HTH"/>
</dbReference>
<evidence type="ECO:0000256" key="4">
    <source>
        <dbReference type="ARBA" id="ARBA00022840"/>
    </source>
</evidence>
<dbReference type="SUPFAM" id="SSF63520">
    <property type="entry name" value="PTS-regulatory domain, PRD"/>
    <property type="match status" value="1"/>
</dbReference>
<evidence type="ECO:0000256" key="5">
    <source>
        <dbReference type="ARBA" id="ARBA00023125"/>
    </source>
</evidence>
<comment type="caution">
    <text evidence="9">The sequence shown here is derived from an EMBL/GenBank/DDBJ whole genome shotgun (WGS) entry which is preliminary data.</text>
</comment>
<dbReference type="Proteomes" id="UP000664357">
    <property type="component" value="Unassembled WGS sequence"/>
</dbReference>
<protein>
    <recommendedName>
        <fullName evidence="1">DNA translocase FtsK</fullName>
    </recommendedName>
</protein>
<organism evidence="9 10">
    <name type="scientific">Candidatus Enterococcus ferrettii</name>
    <dbReference type="NCBI Taxonomy" id="2815324"/>
    <lineage>
        <taxon>Bacteria</taxon>
        <taxon>Bacillati</taxon>
        <taxon>Bacillota</taxon>
        <taxon>Bacilli</taxon>
        <taxon>Lactobacillales</taxon>
        <taxon>Enterococcaceae</taxon>
        <taxon>Enterococcus</taxon>
    </lineage>
</organism>
<dbReference type="InterPro" id="IPR001845">
    <property type="entry name" value="HTH_ArsR_DNA-bd_dom"/>
</dbReference>
<keyword evidence="4" id="KW-0067">ATP-binding</keyword>
<dbReference type="InterPro" id="IPR036662">
    <property type="entry name" value="PTS_EIIA_man-typ_sf"/>
</dbReference>
<dbReference type="PANTHER" id="PTHR32071">
    <property type="entry name" value="TRANSCRIPTIONAL REGULATORY PROTEIN"/>
    <property type="match status" value="1"/>
</dbReference>
<dbReference type="InterPro" id="IPR036388">
    <property type="entry name" value="WH-like_DNA-bd_sf"/>
</dbReference>
<dbReference type="InterPro" id="IPR027417">
    <property type="entry name" value="P-loop_NTPase"/>
</dbReference>
<name>A0ABV0EWA3_9ENTE</name>
<sequence>MDTKQNKIIGYIRDTQEKTEFYTASSISTALNISRNNASHHLNRLVEEGILTKINTRPTKFVYKENQESSQAFEGFIGYDSSLKKSIQKCKAAVNYPKGLPLMLRGESGTGKSYLASLIFQYAKDNGVIPPQAPFVVLNCADYANNPELLSSVLFGHIKGAFTGAETDKKGLIDEAQGGFLFLDEVHNLSAENQEKLFLLIDSQKFRRLGDNDNWQSSDVRLIMATTEEITSSLLTTFRRRIPLTITLPKFTDRPLIERHELVLALFQSEVKKVKKTIQVSYEIIEELEKSQYEGNVGELKNEIKVMVAKHYSQTAIVINKKGSSDQRYQLFSTETASNGQAKKSSSLLELADTSAIKNFQGLLNSIENLVFNIHYCIKQEYGSYQIFIENEFEESQVEYDRDLVKKLFNQRGILLEQMELDKFIELLHFFQRFDYVYPLSIALNTKERMQLHKYLRLAETMVSELLVYTEKADQLVLFFTAFFYKKKIITSIIPAVIAMHGFNNATSMAAMANQLVNDYIYDGFDLPLELSSTQLIEEIVQYIKQIDTKNGLVVFVDMGSLEEMYVKITPFVEGDLLVLNNVSSAAALDIALQLKAKSPMNEIVKVDTTKYIVEKRYFEGLSQKNNILVTCLSGEGIAIKVKEILSHYFDHEKIEILTMDYKNVQQQFKREDLTIFKNTIAIFTTPSMYEQRVPIVNIEEIVNGQETLERFALFIAEEKRKDCINEIVKLFTIEGATARLTFLNPEMVVNEIEEVIIAYEEFYDIEIQSFIRINLFLHLSSMIERILRHDEIDEELSPDVLSQKEKFDDFLGFSKLVFSKIRQKYNIQIPKSEFGMVFQLINELISKKK</sequence>
<dbReference type="InterPro" id="IPR002078">
    <property type="entry name" value="Sigma_54_int"/>
</dbReference>
<dbReference type="InterPro" id="IPR004701">
    <property type="entry name" value="PTS_EIIA_man-typ"/>
</dbReference>
<dbReference type="Gene3D" id="3.40.50.300">
    <property type="entry name" value="P-loop containing nucleotide triphosphate hydrolases"/>
    <property type="match status" value="1"/>
</dbReference>
<dbReference type="SUPFAM" id="SSF53062">
    <property type="entry name" value="PTS system fructose IIA component-like"/>
    <property type="match status" value="1"/>
</dbReference>
<evidence type="ECO:0000313" key="9">
    <source>
        <dbReference type="EMBL" id="MEO1771532.1"/>
    </source>
</evidence>
<keyword evidence="3" id="KW-0547">Nucleotide-binding</keyword>